<dbReference type="GO" id="GO:0016887">
    <property type="term" value="F:ATP hydrolysis activity"/>
    <property type="evidence" value="ECO:0007669"/>
    <property type="project" value="InterPro"/>
</dbReference>
<dbReference type="InterPro" id="IPR003439">
    <property type="entry name" value="ABC_transporter-like_ATP-bd"/>
</dbReference>
<dbReference type="PANTHER" id="PTHR42711:SF16">
    <property type="entry name" value="ABC TRANSPORTER ATP-BINDING PROTEIN"/>
    <property type="match status" value="1"/>
</dbReference>
<keyword evidence="2" id="KW-0813">Transport</keyword>
<keyword evidence="7" id="KW-0472">Membrane</keyword>
<dbReference type="KEGG" id="pmad:BAY61_15290"/>
<keyword evidence="3" id="KW-1003">Cell membrane</keyword>
<organism evidence="9 10">
    <name type="scientific">Prauserella marina</name>
    <dbReference type="NCBI Taxonomy" id="530584"/>
    <lineage>
        <taxon>Bacteria</taxon>
        <taxon>Bacillati</taxon>
        <taxon>Actinomycetota</taxon>
        <taxon>Actinomycetes</taxon>
        <taxon>Pseudonocardiales</taxon>
        <taxon>Pseudonocardiaceae</taxon>
        <taxon>Prauserella</taxon>
    </lineage>
</organism>
<dbReference type="GO" id="GO:0046677">
    <property type="term" value="P:response to antibiotic"/>
    <property type="evidence" value="ECO:0007669"/>
    <property type="project" value="UniProtKB-KW"/>
</dbReference>
<reference evidence="9 10" key="1">
    <citation type="submission" date="2016-10" db="EMBL/GenBank/DDBJ databases">
        <authorList>
            <person name="de Groot N.N."/>
        </authorList>
    </citation>
    <scope>NUCLEOTIDE SEQUENCE [LARGE SCALE GENOMIC DNA]</scope>
    <source>
        <strain evidence="9 10">CGMCC 4.5506</strain>
    </source>
</reference>
<gene>
    <name evidence="9" type="ORF">SAMN05421630_105104</name>
</gene>
<keyword evidence="8" id="KW-0046">Antibiotic resistance</keyword>
<dbReference type="AlphaFoldDB" id="A0A222W063"/>
<dbReference type="RefSeq" id="WP_091804291.1">
    <property type="nucleotide sequence ID" value="NZ_CP016353.1"/>
</dbReference>
<evidence type="ECO:0000256" key="2">
    <source>
        <dbReference type="ARBA" id="ARBA00022448"/>
    </source>
</evidence>
<evidence type="ECO:0000256" key="4">
    <source>
        <dbReference type="ARBA" id="ARBA00022741"/>
    </source>
</evidence>
<sequence>MTVIAVDALCKSYRDTEVLRDISFEVERGEIFGILGPNGAGKTTTVECLSGLRVPDSGSVDVLGLDPRKDRARLRQVLGVQLQNGMLPDGLQVVEAVELYRSFYRTGADPGELISGLGLTEKRKTRISDLSGGQFQRLAIALALVGRPRIAILDELTTGLDPQARRDTWRFIENMRDSGVTVILVTHFLEEAQRLCDRVAVIDKGRIAALDSPLDLIKKAGGEPRVTFRTERPFDTTALRSADGVTSVKTHGTQNPETVVTGSGNLLLTVTTVLAAQGIAPLETQVQAASLDDAYFALIGHDAKELPA</sequence>
<dbReference type="InterPro" id="IPR003593">
    <property type="entry name" value="AAA+_ATPase"/>
</dbReference>
<dbReference type="PROSITE" id="PS00211">
    <property type="entry name" value="ABC_TRANSPORTER_1"/>
    <property type="match status" value="1"/>
</dbReference>
<dbReference type="SMART" id="SM00382">
    <property type="entry name" value="AAA"/>
    <property type="match status" value="1"/>
</dbReference>
<dbReference type="PANTHER" id="PTHR42711">
    <property type="entry name" value="ABC TRANSPORTER ATP-BINDING PROTEIN"/>
    <property type="match status" value="1"/>
</dbReference>
<dbReference type="Pfam" id="PF00005">
    <property type="entry name" value="ABC_tran"/>
    <property type="match status" value="1"/>
</dbReference>
<dbReference type="OrthoDB" id="9804819at2"/>
<evidence type="ECO:0000256" key="7">
    <source>
        <dbReference type="ARBA" id="ARBA00023136"/>
    </source>
</evidence>
<keyword evidence="5 9" id="KW-0067">ATP-binding</keyword>
<protein>
    <submittedName>
        <fullName evidence="9">ABC-2 type transport system ATP-binding protein</fullName>
    </submittedName>
</protein>
<evidence type="ECO:0000256" key="5">
    <source>
        <dbReference type="ARBA" id="ARBA00022840"/>
    </source>
</evidence>
<dbReference type="InterPro" id="IPR050763">
    <property type="entry name" value="ABC_transporter_ATP-binding"/>
</dbReference>
<dbReference type="GO" id="GO:0005524">
    <property type="term" value="F:ATP binding"/>
    <property type="evidence" value="ECO:0007669"/>
    <property type="project" value="UniProtKB-KW"/>
</dbReference>
<keyword evidence="6" id="KW-1278">Translocase</keyword>
<evidence type="ECO:0000256" key="1">
    <source>
        <dbReference type="ARBA" id="ARBA00004202"/>
    </source>
</evidence>
<dbReference type="SUPFAM" id="SSF52540">
    <property type="entry name" value="P-loop containing nucleoside triphosphate hydrolases"/>
    <property type="match status" value="1"/>
</dbReference>
<keyword evidence="4" id="KW-0547">Nucleotide-binding</keyword>
<dbReference type="GO" id="GO:0005886">
    <property type="term" value="C:plasma membrane"/>
    <property type="evidence" value="ECO:0007669"/>
    <property type="project" value="UniProtKB-SubCell"/>
</dbReference>
<comment type="subcellular location">
    <subcellularLocation>
        <location evidence="1">Cell membrane</location>
        <topology evidence="1">Peripheral membrane protein</topology>
    </subcellularLocation>
</comment>
<dbReference type="CDD" id="cd03230">
    <property type="entry name" value="ABC_DR_subfamily_A"/>
    <property type="match status" value="1"/>
</dbReference>
<proteinExistence type="predicted"/>
<dbReference type="Gene3D" id="3.40.50.300">
    <property type="entry name" value="P-loop containing nucleotide triphosphate hydrolases"/>
    <property type="match status" value="1"/>
</dbReference>
<name>A0A222W063_9PSEU</name>
<dbReference type="FunFam" id="3.40.50.300:FF:000589">
    <property type="entry name" value="ABC transporter, ATP-binding subunit"/>
    <property type="match status" value="1"/>
</dbReference>
<evidence type="ECO:0000256" key="3">
    <source>
        <dbReference type="ARBA" id="ARBA00022475"/>
    </source>
</evidence>
<dbReference type="Proteomes" id="UP000199494">
    <property type="component" value="Unassembled WGS sequence"/>
</dbReference>
<evidence type="ECO:0000256" key="6">
    <source>
        <dbReference type="ARBA" id="ARBA00022967"/>
    </source>
</evidence>
<dbReference type="InterPro" id="IPR017871">
    <property type="entry name" value="ABC_transporter-like_CS"/>
</dbReference>
<accession>A0A222W063</accession>
<dbReference type="PROSITE" id="PS50893">
    <property type="entry name" value="ABC_TRANSPORTER_2"/>
    <property type="match status" value="1"/>
</dbReference>
<dbReference type="STRING" id="530584.SAMN05421630_105104"/>
<evidence type="ECO:0000256" key="8">
    <source>
        <dbReference type="ARBA" id="ARBA00023251"/>
    </source>
</evidence>
<dbReference type="InterPro" id="IPR027417">
    <property type="entry name" value="P-loop_NTPase"/>
</dbReference>
<keyword evidence="10" id="KW-1185">Reference proteome</keyword>
<dbReference type="EMBL" id="FMZE01000005">
    <property type="protein sequence ID" value="SDC99722.1"/>
    <property type="molecule type" value="Genomic_DNA"/>
</dbReference>
<evidence type="ECO:0000313" key="10">
    <source>
        <dbReference type="Proteomes" id="UP000199494"/>
    </source>
</evidence>
<evidence type="ECO:0000313" key="9">
    <source>
        <dbReference type="EMBL" id="SDC99722.1"/>
    </source>
</evidence>